<keyword evidence="2" id="KW-1185">Reference proteome</keyword>
<evidence type="ECO:0000313" key="1">
    <source>
        <dbReference type="EMBL" id="KAK6732225.1"/>
    </source>
</evidence>
<dbReference type="Proteomes" id="UP001303046">
    <property type="component" value="Unassembled WGS sequence"/>
</dbReference>
<reference evidence="1 2" key="1">
    <citation type="submission" date="2023-08" db="EMBL/GenBank/DDBJ databases">
        <title>A Necator americanus chromosomal reference genome.</title>
        <authorList>
            <person name="Ilik V."/>
            <person name="Petrzelkova K.J."/>
            <person name="Pardy F."/>
            <person name="Fuh T."/>
            <person name="Niatou-Singa F.S."/>
            <person name="Gouil Q."/>
            <person name="Baker L."/>
            <person name="Ritchie M.E."/>
            <person name="Jex A.R."/>
            <person name="Gazzola D."/>
            <person name="Li H."/>
            <person name="Toshio Fujiwara R."/>
            <person name="Zhan B."/>
            <person name="Aroian R.V."/>
            <person name="Pafco B."/>
            <person name="Schwarz E.M."/>
        </authorList>
    </citation>
    <scope>NUCLEOTIDE SEQUENCE [LARGE SCALE GENOMIC DNA]</scope>
    <source>
        <strain evidence="1 2">Aroian</strain>
        <tissue evidence="1">Whole animal</tissue>
    </source>
</reference>
<name>A0ABR1C475_NECAM</name>
<organism evidence="1 2">
    <name type="scientific">Necator americanus</name>
    <name type="common">Human hookworm</name>
    <dbReference type="NCBI Taxonomy" id="51031"/>
    <lineage>
        <taxon>Eukaryota</taxon>
        <taxon>Metazoa</taxon>
        <taxon>Ecdysozoa</taxon>
        <taxon>Nematoda</taxon>
        <taxon>Chromadorea</taxon>
        <taxon>Rhabditida</taxon>
        <taxon>Rhabditina</taxon>
        <taxon>Rhabditomorpha</taxon>
        <taxon>Strongyloidea</taxon>
        <taxon>Ancylostomatidae</taxon>
        <taxon>Bunostominae</taxon>
        <taxon>Necator</taxon>
    </lineage>
</organism>
<evidence type="ECO:0000313" key="2">
    <source>
        <dbReference type="Proteomes" id="UP001303046"/>
    </source>
</evidence>
<sequence>MRRLAVFEDGEVSERVNNQITPVILPEVEIQVDRSYPNIQEPRQELRQRIGITAEHIDVEETTTKNDKLSKRSLSRKRMRRLSSLLKSDTIEIYVRGDHTTQLSLRFERYRAGFSYLTSIKRNTQSAPIFFYAGHVKKTLAERIGELGHWSHTQYDEMST</sequence>
<accession>A0ABR1C475</accession>
<protein>
    <submittedName>
        <fullName evidence="1">Uncharacterized protein</fullName>
    </submittedName>
</protein>
<comment type="caution">
    <text evidence="1">The sequence shown here is derived from an EMBL/GenBank/DDBJ whole genome shotgun (WGS) entry which is preliminary data.</text>
</comment>
<gene>
    <name evidence="1" type="primary">Necator_chrII.g4337</name>
    <name evidence="1" type="ORF">RB195_016545</name>
</gene>
<proteinExistence type="predicted"/>
<dbReference type="EMBL" id="JAVFWL010000002">
    <property type="protein sequence ID" value="KAK6732225.1"/>
    <property type="molecule type" value="Genomic_DNA"/>
</dbReference>